<reference evidence="3 4" key="1">
    <citation type="submission" date="2019-09" db="EMBL/GenBank/DDBJ databases">
        <title>Goodfellowia gen. nov., a new genus of the Pseudonocardineae related to Actinoalloteichus, containing Goodfellowia coeruleoviolacea gen. nov., comb. nov. gen. nov., comb. nov.</title>
        <authorList>
            <person name="Labeda D."/>
        </authorList>
    </citation>
    <scope>NUCLEOTIDE SEQUENCE [LARGE SCALE GENOMIC DNA]</scope>
    <source>
        <strain evidence="3 4">AN110305</strain>
    </source>
</reference>
<feature type="transmembrane region" description="Helical" evidence="2">
    <location>
        <begin position="249"/>
        <end position="270"/>
    </location>
</feature>
<keyword evidence="2" id="KW-0472">Membrane</keyword>
<protein>
    <submittedName>
        <fullName evidence="3">DUF2339 domain-containing protein</fullName>
    </submittedName>
</protein>
<sequence length="674" mass="68022">MTAGHPPSDPLLRLADELAQLGSRLELVSVELRRSRRDGASSPTAAAAPTPPPVVQPTVPPAQAHPRPPVQPTIPAQQPYPAIQPYPAAAPLPVAPPMARPVPVPNALVTAAAKAEPAKQDGPAEAGAAAFAAWNPVGDPGSPPPPPPPIRTLFERLSKDGAGSRLLAWVGGAITLLGVVLLLILAVQRGYLGPLPRVLGGAGLGIGLIGIGLWLHRSPAGRTGAFALAATGIAALYLDSVAATSLYDFLPAWAGLVLGLAVAGGGLLLAARWDSQLLGVGVVVACAVCAPVITDGFTPLLVAFLLVLLAATTPAQLRRSWPGLAVAAGVPPLVAGLIADFMAYNHQVLGKGDPLPTAGAALAAALVGTAVAVLTARRRPEDAVPIALLVGAPAPALAAAPVLDRPYAAGIAGVVALLTLAVWVAGRRRLPARFVAVAGAVAGLALFQATATALDGSARSTSLLGEAAVFAFVATRLRTKGTLLVSALFGAVGTVLALVLVVPPELLFDAPGPHHLVDGSTLAAGLTSSLMLALFAVALPWASYRLGVLPTPATNPPAWLAAGVTVLYGAAGAVLCAALLIAPDRGGFLVGHVLVTVSWTVVALVLLLRGIDVLPLRVSGLVLVGAAVAKLVLFDLRELDGMARVAAFLCAGLILLAAGTRYARLVADRRLATD</sequence>
<evidence type="ECO:0000256" key="1">
    <source>
        <dbReference type="SAM" id="MobiDB-lite"/>
    </source>
</evidence>
<accession>A0A5B2X1G6</accession>
<feature type="transmembrane region" description="Helical" evidence="2">
    <location>
        <begin position="356"/>
        <end position="376"/>
    </location>
</feature>
<feature type="transmembrane region" description="Helical" evidence="2">
    <location>
        <begin position="522"/>
        <end position="546"/>
    </location>
</feature>
<feature type="transmembrane region" description="Helical" evidence="2">
    <location>
        <begin position="558"/>
        <end position="582"/>
    </location>
</feature>
<evidence type="ECO:0000256" key="2">
    <source>
        <dbReference type="SAM" id="Phobius"/>
    </source>
</evidence>
<proteinExistence type="predicted"/>
<feature type="transmembrane region" description="Helical" evidence="2">
    <location>
        <begin position="407"/>
        <end position="425"/>
    </location>
</feature>
<keyword evidence="2" id="KW-0812">Transmembrane</keyword>
<dbReference type="Pfam" id="PF10101">
    <property type="entry name" value="DUF2339"/>
    <property type="match status" value="2"/>
</dbReference>
<dbReference type="Proteomes" id="UP000323454">
    <property type="component" value="Unassembled WGS sequence"/>
</dbReference>
<feature type="transmembrane region" description="Helical" evidence="2">
    <location>
        <begin position="324"/>
        <end position="344"/>
    </location>
</feature>
<dbReference type="OrthoDB" id="5172420at2"/>
<reference evidence="3 4" key="2">
    <citation type="submission" date="2019-09" db="EMBL/GenBank/DDBJ databases">
        <authorList>
            <person name="Jin C."/>
        </authorList>
    </citation>
    <scope>NUCLEOTIDE SEQUENCE [LARGE SCALE GENOMIC DNA]</scope>
    <source>
        <strain evidence="3 4">AN110305</strain>
    </source>
</reference>
<evidence type="ECO:0000313" key="3">
    <source>
        <dbReference type="EMBL" id="KAA2256947.1"/>
    </source>
</evidence>
<feature type="transmembrane region" description="Helical" evidence="2">
    <location>
        <begin position="198"/>
        <end position="216"/>
    </location>
</feature>
<feature type="transmembrane region" description="Helical" evidence="2">
    <location>
        <begin position="300"/>
        <end position="317"/>
    </location>
</feature>
<feature type="transmembrane region" description="Helical" evidence="2">
    <location>
        <begin position="277"/>
        <end position="294"/>
    </location>
</feature>
<feature type="compositionally biased region" description="Pro residues" evidence="1">
    <location>
        <begin position="49"/>
        <end position="60"/>
    </location>
</feature>
<comment type="caution">
    <text evidence="3">The sequence shown here is derived from an EMBL/GenBank/DDBJ whole genome shotgun (WGS) entry which is preliminary data.</text>
</comment>
<feature type="transmembrane region" description="Helical" evidence="2">
    <location>
        <begin position="223"/>
        <end position="243"/>
    </location>
</feature>
<name>A0A5B2X1G6_9PSEU</name>
<feature type="region of interest" description="Disordered" evidence="1">
    <location>
        <begin position="34"/>
        <end position="82"/>
    </location>
</feature>
<feature type="transmembrane region" description="Helical" evidence="2">
    <location>
        <begin position="482"/>
        <end position="502"/>
    </location>
</feature>
<organism evidence="3 4">
    <name type="scientific">Solihabitans fulvus</name>
    <dbReference type="NCBI Taxonomy" id="1892852"/>
    <lineage>
        <taxon>Bacteria</taxon>
        <taxon>Bacillati</taxon>
        <taxon>Actinomycetota</taxon>
        <taxon>Actinomycetes</taxon>
        <taxon>Pseudonocardiales</taxon>
        <taxon>Pseudonocardiaceae</taxon>
        <taxon>Solihabitans</taxon>
    </lineage>
</organism>
<dbReference type="RefSeq" id="WP_149852424.1">
    <property type="nucleotide sequence ID" value="NZ_VUOB01000048.1"/>
</dbReference>
<feature type="transmembrane region" description="Helical" evidence="2">
    <location>
        <begin position="166"/>
        <end position="186"/>
    </location>
</feature>
<gene>
    <name evidence="3" type="ORF">F0L68_25985</name>
</gene>
<feature type="transmembrane region" description="Helical" evidence="2">
    <location>
        <begin position="614"/>
        <end position="633"/>
    </location>
</feature>
<feature type="transmembrane region" description="Helical" evidence="2">
    <location>
        <begin position="383"/>
        <end position="401"/>
    </location>
</feature>
<feature type="transmembrane region" description="Helical" evidence="2">
    <location>
        <begin position="645"/>
        <end position="663"/>
    </location>
</feature>
<evidence type="ECO:0000313" key="4">
    <source>
        <dbReference type="Proteomes" id="UP000323454"/>
    </source>
</evidence>
<dbReference type="AlphaFoldDB" id="A0A5B2X1G6"/>
<feature type="transmembrane region" description="Helical" evidence="2">
    <location>
        <begin position="588"/>
        <end position="607"/>
    </location>
</feature>
<dbReference type="InterPro" id="IPR019286">
    <property type="entry name" value="DUF2339_TM"/>
</dbReference>
<dbReference type="PANTHER" id="PTHR38434:SF1">
    <property type="entry name" value="BLL2549 PROTEIN"/>
    <property type="match status" value="1"/>
</dbReference>
<keyword evidence="4" id="KW-1185">Reference proteome</keyword>
<dbReference type="PANTHER" id="PTHR38434">
    <property type="entry name" value="BLL2549 PROTEIN"/>
    <property type="match status" value="1"/>
</dbReference>
<keyword evidence="2" id="KW-1133">Transmembrane helix</keyword>
<dbReference type="EMBL" id="VUOB01000048">
    <property type="protein sequence ID" value="KAA2256947.1"/>
    <property type="molecule type" value="Genomic_DNA"/>
</dbReference>